<comment type="caution">
    <text evidence="1">The sequence shown here is derived from an EMBL/GenBank/DDBJ whole genome shotgun (WGS) entry which is preliminary data.</text>
</comment>
<reference evidence="1" key="1">
    <citation type="journal article" date="2020" name="Stud. Mycol.">
        <title>101 Dothideomycetes genomes: a test case for predicting lifestyles and emergence of pathogens.</title>
        <authorList>
            <person name="Haridas S."/>
            <person name="Albert R."/>
            <person name="Binder M."/>
            <person name="Bloem J."/>
            <person name="Labutti K."/>
            <person name="Salamov A."/>
            <person name="Andreopoulos B."/>
            <person name="Baker S."/>
            <person name="Barry K."/>
            <person name="Bills G."/>
            <person name="Bluhm B."/>
            <person name="Cannon C."/>
            <person name="Castanera R."/>
            <person name="Culley D."/>
            <person name="Daum C."/>
            <person name="Ezra D."/>
            <person name="Gonzalez J."/>
            <person name="Henrissat B."/>
            <person name="Kuo A."/>
            <person name="Liang C."/>
            <person name="Lipzen A."/>
            <person name="Lutzoni F."/>
            <person name="Magnuson J."/>
            <person name="Mondo S."/>
            <person name="Nolan M."/>
            <person name="Ohm R."/>
            <person name="Pangilinan J."/>
            <person name="Park H.-J."/>
            <person name="Ramirez L."/>
            <person name="Alfaro M."/>
            <person name="Sun H."/>
            <person name="Tritt A."/>
            <person name="Yoshinaga Y."/>
            <person name="Zwiers L.-H."/>
            <person name="Turgeon B."/>
            <person name="Goodwin S."/>
            <person name="Spatafora J."/>
            <person name="Crous P."/>
            <person name="Grigoriev I."/>
        </authorList>
    </citation>
    <scope>NUCLEOTIDE SEQUENCE</scope>
    <source>
        <strain evidence="1">CBS 525.71</strain>
    </source>
</reference>
<keyword evidence="2" id="KW-1185">Reference proteome</keyword>
<gene>
    <name evidence="1" type="ORF">BU25DRAFT_40168</name>
</gene>
<organism evidence="1 2">
    <name type="scientific">Macroventuria anomochaeta</name>
    <dbReference type="NCBI Taxonomy" id="301207"/>
    <lineage>
        <taxon>Eukaryota</taxon>
        <taxon>Fungi</taxon>
        <taxon>Dikarya</taxon>
        <taxon>Ascomycota</taxon>
        <taxon>Pezizomycotina</taxon>
        <taxon>Dothideomycetes</taxon>
        <taxon>Pleosporomycetidae</taxon>
        <taxon>Pleosporales</taxon>
        <taxon>Pleosporineae</taxon>
        <taxon>Didymellaceae</taxon>
        <taxon>Macroventuria</taxon>
    </lineage>
</organism>
<dbReference type="EMBL" id="MU006714">
    <property type="protein sequence ID" value="KAF2628107.1"/>
    <property type="molecule type" value="Genomic_DNA"/>
</dbReference>
<protein>
    <submittedName>
        <fullName evidence="1">Uncharacterized protein</fullName>
    </submittedName>
</protein>
<evidence type="ECO:0000313" key="2">
    <source>
        <dbReference type="Proteomes" id="UP000799754"/>
    </source>
</evidence>
<name>A0ACB6S3K4_9PLEO</name>
<evidence type="ECO:0000313" key="1">
    <source>
        <dbReference type="EMBL" id="KAF2628107.1"/>
    </source>
</evidence>
<accession>A0ACB6S3K4</accession>
<dbReference type="Proteomes" id="UP000799754">
    <property type="component" value="Unassembled WGS sequence"/>
</dbReference>
<sequence>MRCLGEGRSLTHQALIAAALWEESVRTQESPPLLSKKRVLRASLCSHLDEPTTTCCHRIPHTPLATMPLTTVRYESIAYCFRRTVGALPVVATLAHLVCCITRPVRTANRLRISTNSTANADICKAWKSSDSRTRPVEDCLQRAVRTMGTESSPVYLTILITALRPRSRPSCSWSSPNQQIAHRNPTYTYL</sequence>
<proteinExistence type="predicted"/>